<name>A0ABQ0C6P0_9PROT</name>
<dbReference type="Pfam" id="PF13174">
    <property type="entry name" value="TPR_6"/>
    <property type="match status" value="2"/>
</dbReference>
<protein>
    <submittedName>
        <fullName evidence="2">Cell division coordinator CpoB</fullName>
    </submittedName>
</protein>
<evidence type="ECO:0000313" key="3">
    <source>
        <dbReference type="Proteomes" id="UP001628193"/>
    </source>
</evidence>
<dbReference type="GO" id="GO:0051301">
    <property type="term" value="P:cell division"/>
    <property type="evidence" value="ECO:0007669"/>
    <property type="project" value="UniProtKB-KW"/>
</dbReference>
<keyword evidence="2" id="KW-0132">Cell division</keyword>
<dbReference type="RefSeq" id="WP_420904242.1">
    <property type="nucleotide sequence ID" value="NZ_BAAFGK010000002.1"/>
</dbReference>
<keyword evidence="2" id="KW-0131">Cell cycle</keyword>
<accession>A0ABQ0C6P0</accession>
<dbReference type="Proteomes" id="UP001628193">
    <property type="component" value="Unassembled WGS sequence"/>
</dbReference>
<sequence length="306" mass="33919">MKTRLRLFLGILACWLLWPTGGEGGYLNAPEAVFSYALDLEKQSDHKRAATEFGRYVSAGRGGSEQAFPRLEEAMFRLAVNLAQANETDGALRAFSELGAAYPKSPFIPMALLRMGLIYERAGAREEAVRRYQRLAEMGMDTELSALSRLRLAWLSMGKPGEEEVARGHLLAVDHPKMKEPVHDLLLELDRLPQLPYRDPWISGLLSAAVPGAGHLYLNRPEDAGVALLSNGLLLAGTIQAFSKGISGLGAALGVVELGWYSGTIFSAVSLTHKQNQRIREDHLNHIWQLQQPKIETIGLEMEWRY</sequence>
<feature type="repeat" description="TPR" evidence="1">
    <location>
        <begin position="109"/>
        <end position="142"/>
    </location>
</feature>
<proteinExistence type="predicted"/>
<keyword evidence="3" id="KW-1185">Reference proteome</keyword>
<reference evidence="2 3" key="2">
    <citation type="submission" date="2024-09" db="EMBL/GenBank/DDBJ databases">
        <title>Draft genome sequence of Candidatus Magnetaquicoccaceae bacterium FCR-1.</title>
        <authorList>
            <person name="Shimoshige H."/>
            <person name="Shimamura S."/>
            <person name="Taoka A."/>
            <person name="Kobayashi H."/>
            <person name="Maekawa T."/>
        </authorList>
    </citation>
    <scope>NUCLEOTIDE SEQUENCE [LARGE SCALE GENOMIC DNA]</scope>
    <source>
        <strain evidence="2 3">FCR-1</strain>
    </source>
</reference>
<reference evidence="2 3" key="1">
    <citation type="submission" date="2024-05" db="EMBL/GenBank/DDBJ databases">
        <authorList>
            <consortium name="Candidatus Magnetaquicoccaceae bacterium FCR-1 genome sequencing consortium"/>
            <person name="Shimoshige H."/>
            <person name="Shimamura S."/>
            <person name="Taoka A."/>
            <person name="Kobayashi H."/>
            <person name="Maekawa T."/>
        </authorList>
    </citation>
    <scope>NUCLEOTIDE SEQUENCE [LARGE SCALE GENOMIC DNA]</scope>
    <source>
        <strain evidence="2 3">FCR-1</strain>
    </source>
</reference>
<dbReference type="Gene3D" id="1.25.40.10">
    <property type="entry name" value="Tetratricopeptide repeat domain"/>
    <property type="match status" value="1"/>
</dbReference>
<gene>
    <name evidence="2" type="primary">cpoB_2</name>
    <name evidence="2" type="ORF">SIID45300_00843</name>
</gene>
<organism evidence="2 3">
    <name type="scientific">Candidatus Magnetaquiglobus chichijimensis</name>
    <dbReference type="NCBI Taxonomy" id="3141448"/>
    <lineage>
        <taxon>Bacteria</taxon>
        <taxon>Pseudomonadati</taxon>
        <taxon>Pseudomonadota</taxon>
        <taxon>Magnetococcia</taxon>
        <taxon>Magnetococcales</taxon>
        <taxon>Candidatus Magnetaquicoccaceae</taxon>
        <taxon>Candidatus Magnetaquiglobus</taxon>
    </lineage>
</organism>
<dbReference type="InterPro" id="IPR019734">
    <property type="entry name" value="TPR_rpt"/>
</dbReference>
<evidence type="ECO:0000313" key="2">
    <source>
        <dbReference type="EMBL" id="GAB0056535.1"/>
    </source>
</evidence>
<keyword evidence="1" id="KW-0802">TPR repeat</keyword>
<dbReference type="PROSITE" id="PS50005">
    <property type="entry name" value="TPR"/>
    <property type="match status" value="1"/>
</dbReference>
<dbReference type="EMBL" id="BAAFGK010000002">
    <property type="protein sequence ID" value="GAB0056535.1"/>
    <property type="molecule type" value="Genomic_DNA"/>
</dbReference>
<dbReference type="SUPFAM" id="SSF48452">
    <property type="entry name" value="TPR-like"/>
    <property type="match status" value="1"/>
</dbReference>
<dbReference type="InterPro" id="IPR011990">
    <property type="entry name" value="TPR-like_helical_dom_sf"/>
</dbReference>
<comment type="caution">
    <text evidence="2">The sequence shown here is derived from an EMBL/GenBank/DDBJ whole genome shotgun (WGS) entry which is preliminary data.</text>
</comment>
<evidence type="ECO:0000256" key="1">
    <source>
        <dbReference type="PROSITE-ProRule" id="PRU00339"/>
    </source>
</evidence>